<sequence length="153" mass="15919">ALFFTVVSGGPHSQSRLLPYEGSISSAADACSVSLSSPPHSLAAPMAPLTSTIAPTLAAIVPRVTLPPTLSADVPAPVGTRTHSQKAPPRKKLQSERQTKASPGLIVGVAFAVIAGIVGLFFVRYLFVRRARRRDTALAAAAHEGKPPFPAHP</sequence>
<evidence type="ECO:0000313" key="3">
    <source>
        <dbReference type="EMBL" id="KAJ7086870.1"/>
    </source>
</evidence>
<evidence type="ECO:0000256" key="1">
    <source>
        <dbReference type="SAM" id="MobiDB-lite"/>
    </source>
</evidence>
<keyword evidence="2" id="KW-0812">Transmembrane</keyword>
<gene>
    <name evidence="3" type="ORF">B0H15DRAFT_344915</name>
</gene>
<keyword evidence="2" id="KW-0472">Membrane</keyword>
<keyword evidence="2" id="KW-1133">Transmembrane helix</keyword>
<organism evidence="3 4">
    <name type="scientific">Mycena belliarum</name>
    <dbReference type="NCBI Taxonomy" id="1033014"/>
    <lineage>
        <taxon>Eukaryota</taxon>
        <taxon>Fungi</taxon>
        <taxon>Dikarya</taxon>
        <taxon>Basidiomycota</taxon>
        <taxon>Agaricomycotina</taxon>
        <taxon>Agaricomycetes</taxon>
        <taxon>Agaricomycetidae</taxon>
        <taxon>Agaricales</taxon>
        <taxon>Marasmiineae</taxon>
        <taxon>Mycenaceae</taxon>
        <taxon>Mycena</taxon>
    </lineage>
</organism>
<name>A0AAD6XLH0_9AGAR</name>
<dbReference type="AlphaFoldDB" id="A0AAD6XLH0"/>
<proteinExistence type="predicted"/>
<evidence type="ECO:0000256" key="2">
    <source>
        <dbReference type="SAM" id="Phobius"/>
    </source>
</evidence>
<feature type="transmembrane region" description="Helical" evidence="2">
    <location>
        <begin position="105"/>
        <end position="127"/>
    </location>
</feature>
<keyword evidence="4" id="KW-1185">Reference proteome</keyword>
<dbReference type="EMBL" id="JARJCN010000030">
    <property type="protein sequence ID" value="KAJ7086870.1"/>
    <property type="molecule type" value="Genomic_DNA"/>
</dbReference>
<evidence type="ECO:0000313" key="4">
    <source>
        <dbReference type="Proteomes" id="UP001222325"/>
    </source>
</evidence>
<feature type="non-terminal residue" evidence="3">
    <location>
        <position position="153"/>
    </location>
</feature>
<protein>
    <submittedName>
        <fullName evidence="3">Uncharacterized protein</fullName>
    </submittedName>
</protein>
<accession>A0AAD6XLH0</accession>
<feature type="region of interest" description="Disordered" evidence="1">
    <location>
        <begin position="71"/>
        <end position="99"/>
    </location>
</feature>
<dbReference type="Proteomes" id="UP001222325">
    <property type="component" value="Unassembled WGS sequence"/>
</dbReference>
<comment type="caution">
    <text evidence="3">The sequence shown here is derived from an EMBL/GenBank/DDBJ whole genome shotgun (WGS) entry which is preliminary data.</text>
</comment>
<reference evidence="3" key="1">
    <citation type="submission" date="2023-03" db="EMBL/GenBank/DDBJ databases">
        <title>Massive genome expansion in bonnet fungi (Mycena s.s.) driven by repeated elements and novel gene families across ecological guilds.</title>
        <authorList>
            <consortium name="Lawrence Berkeley National Laboratory"/>
            <person name="Harder C.B."/>
            <person name="Miyauchi S."/>
            <person name="Viragh M."/>
            <person name="Kuo A."/>
            <person name="Thoen E."/>
            <person name="Andreopoulos B."/>
            <person name="Lu D."/>
            <person name="Skrede I."/>
            <person name="Drula E."/>
            <person name="Henrissat B."/>
            <person name="Morin E."/>
            <person name="Kohler A."/>
            <person name="Barry K."/>
            <person name="LaButti K."/>
            <person name="Morin E."/>
            <person name="Salamov A."/>
            <person name="Lipzen A."/>
            <person name="Mereny Z."/>
            <person name="Hegedus B."/>
            <person name="Baldrian P."/>
            <person name="Stursova M."/>
            <person name="Weitz H."/>
            <person name="Taylor A."/>
            <person name="Grigoriev I.V."/>
            <person name="Nagy L.G."/>
            <person name="Martin F."/>
            <person name="Kauserud H."/>
        </authorList>
    </citation>
    <scope>NUCLEOTIDE SEQUENCE</scope>
    <source>
        <strain evidence="3">CBHHK173m</strain>
    </source>
</reference>